<evidence type="ECO:0000313" key="8">
    <source>
        <dbReference type="Proteomes" id="UP000828390"/>
    </source>
</evidence>
<keyword evidence="3" id="KW-0418">Kinase</keyword>
<accession>A0A9D4GQH0</accession>
<evidence type="ECO:0000256" key="2">
    <source>
        <dbReference type="ARBA" id="ARBA00022741"/>
    </source>
</evidence>
<reference evidence="7" key="1">
    <citation type="journal article" date="2019" name="bioRxiv">
        <title>The Genome of the Zebra Mussel, Dreissena polymorpha: A Resource for Invasive Species Research.</title>
        <authorList>
            <person name="McCartney M.A."/>
            <person name="Auch B."/>
            <person name="Kono T."/>
            <person name="Mallez S."/>
            <person name="Zhang Y."/>
            <person name="Obille A."/>
            <person name="Becker A."/>
            <person name="Abrahante J.E."/>
            <person name="Garbe J."/>
            <person name="Badalamenti J.P."/>
            <person name="Herman A."/>
            <person name="Mangelson H."/>
            <person name="Liachko I."/>
            <person name="Sullivan S."/>
            <person name="Sone E.D."/>
            <person name="Koren S."/>
            <person name="Silverstein K.A.T."/>
            <person name="Beckman K.B."/>
            <person name="Gohl D.M."/>
        </authorList>
    </citation>
    <scope>NUCLEOTIDE SEQUENCE</scope>
    <source>
        <strain evidence="7">Duluth1</strain>
        <tissue evidence="7">Whole animal</tissue>
    </source>
</reference>
<protein>
    <recommendedName>
        <fullName evidence="6">Protein kinase domain-containing protein</fullName>
    </recommendedName>
</protein>
<gene>
    <name evidence="7" type="ORF">DPMN_123007</name>
</gene>
<dbReference type="Proteomes" id="UP000828390">
    <property type="component" value="Unassembled WGS sequence"/>
</dbReference>
<keyword evidence="8" id="KW-1185">Reference proteome</keyword>
<evidence type="ECO:0000256" key="1">
    <source>
        <dbReference type="ARBA" id="ARBA00022679"/>
    </source>
</evidence>
<dbReference type="InterPro" id="IPR000719">
    <property type="entry name" value="Prot_kinase_dom"/>
</dbReference>
<dbReference type="InterPro" id="IPR011009">
    <property type="entry name" value="Kinase-like_dom_sf"/>
</dbReference>
<dbReference type="GO" id="GO:0005524">
    <property type="term" value="F:ATP binding"/>
    <property type="evidence" value="ECO:0007669"/>
    <property type="project" value="UniProtKB-KW"/>
</dbReference>
<feature type="non-terminal residue" evidence="7">
    <location>
        <position position="454"/>
    </location>
</feature>
<feature type="compositionally biased region" description="Polar residues" evidence="5">
    <location>
        <begin position="96"/>
        <end position="112"/>
    </location>
</feature>
<feature type="compositionally biased region" description="Polar residues" evidence="5">
    <location>
        <begin position="190"/>
        <end position="199"/>
    </location>
</feature>
<dbReference type="PANTHER" id="PTHR48016:SF56">
    <property type="entry name" value="MAPKK KINASE"/>
    <property type="match status" value="1"/>
</dbReference>
<dbReference type="PROSITE" id="PS50011">
    <property type="entry name" value="PROTEIN_KINASE_DOM"/>
    <property type="match status" value="1"/>
</dbReference>
<proteinExistence type="predicted"/>
<keyword evidence="1" id="KW-0808">Transferase</keyword>
<keyword evidence="4" id="KW-0067">ATP-binding</keyword>
<evidence type="ECO:0000313" key="7">
    <source>
        <dbReference type="EMBL" id="KAH3821245.1"/>
    </source>
</evidence>
<feature type="domain" description="Protein kinase" evidence="6">
    <location>
        <begin position="265"/>
        <end position="454"/>
    </location>
</feature>
<dbReference type="PROSITE" id="PS00108">
    <property type="entry name" value="PROTEIN_KINASE_ST"/>
    <property type="match status" value="1"/>
</dbReference>
<evidence type="ECO:0000259" key="6">
    <source>
        <dbReference type="PROSITE" id="PS50011"/>
    </source>
</evidence>
<dbReference type="PANTHER" id="PTHR48016">
    <property type="entry name" value="MAP KINASE KINASE KINASE SSK2-RELATED-RELATED"/>
    <property type="match status" value="1"/>
</dbReference>
<sequence length="454" mass="50682">MEKRRSPLFSPDYTHTHTIEMDDVADDKKGYVSAKPRTGIGTHPEMVLTSPETTYEMNMAQQTGAGGDNQLQIDEANSQRTSSQMKKLYPVLQVQDHGSPTGDNALKSSFPQSDIGEMNSLPLENTSPPPIYSLSQTLRFAQLNDEEDDFGDLDHLSVSQSRFYQRSSSNGSSSSEDDEEDDFGDLDHLSISQSRFYQRSSSNGSSSSEDDSKKDKPNLLSPQLTEDPKQITYACDLCTQCDSTEMKAFEDDFWQPTLSNERTPKLTKSLIKMGNNGSVYKVVDGKETYALKEALEQNSTEVNIMRELNHTNVVKIMGHCREFHEFKMEFAPDGDLATLASKNGGLFEDEVLFYFVQVSNGLVYLHSKRIIHCDLKGDNILLKGVYPQQCEVKLADFGNACVLDEGYEHSRGTKAFMAPEVSEGKPCSKASDVYSVGCCMVESLSGQWPRRNKQ</sequence>
<organism evidence="7 8">
    <name type="scientific">Dreissena polymorpha</name>
    <name type="common">Zebra mussel</name>
    <name type="synonym">Mytilus polymorpha</name>
    <dbReference type="NCBI Taxonomy" id="45954"/>
    <lineage>
        <taxon>Eukaryota</taxon>
        <taxon>Metazoa</taxon>
        <taxon>Spiralia</taxon>
        <taxon>Lophotrochozoa</taxon>
        <taxon>Mollusca</taxon>
        <taxon>Bivalvia</taxon>
        <taxon>Autobranchia</taxon>
        <taxon>Heteroconchia</taxon>
        <taxon>Euheterodonta</taxon>
        <taxon>Imparidentia</taxon>
        <taxon>Neoheterodontei</taxon>
        <taxon>Myida</taxon>
        <taxon>Dreissenoidea</taxon>
        <taxon>Dreissenidae</taxon>
        <taxon>Dreissena</taxon>
    </lineage>
</organism>
<dbReference type="EMBL" id="JAIWYP010000005">
    <property type="protein sequence ID" value="KAH3821245.1"/>
    <property type="molecule type" value="Genomic_DNA"/>
</dbReference>
<evidence type="ECO:0000256" key="4">
    <source>
        <dbReference type="ARBA" id="ARBA00022840"/>
    </source>
</evidence>
<name>A0A9D4GQH0_DREPO</name>
<dbReference type="SUPFAM" id="SSF56112">
    <property type="entry name" value="Protein kinase-like (PK-like)"/>
    <property type="match status" value="1"/>
</dbReference>
<dbReference type="InterPro" id="IPR050538">
    <property type="entry name" value="MAP_kinase_kinase_kinase"/>
</dbReference>
<reference evidence="7" key="2">
    <citation type="submission" date="2020-11" db="EMBL/GenBank/DDBJ databases">
        <authorList>
            <person name="McCartney M.A."/>
            <person name="Auch B."/>
            <person name="Kono T."/>
            <person name="Mallez S."/>
            <person name="Becker A."/>
            <person name="Gohl D.M."/>
            <person name="Silverstein K.A.T."/>
            <person name="Koren S."/>
            <person name="Bechman K.B."/>
            <person name="Herman A."/>
            <person name="Abrahante J.E."/>
            <person name="Garbe J."/>
        </authorList>
    </citation>
    <scope>NUCLEOTIDE SEQUENCE</scope>
    <source>
        <strain evidence="7">Duluth1</strain>
        <tissue evidence="7">Whole animal</tissue>
    </source>
</reference>
<dbReference type="GO" id="GO:0004672">
    <property type="term" value="F:protein kinase activity"/>
    <property type="evidence" value="ECO:0007669"/>
    <property type="project" value="InterPro"/>
</dbReference>
<feature type="region of interest" description="Disordered" evidence="5">
    <location>
        <begin position="61"/>
        <end position="132"/>
    </location>
</feature>
<feature type="region of interest" description="Disordered" evidence="5">
    <location>
        <begin position="162"/>
        <end position="225"/>
    </location>
</feature>
<keyword evidence="2" id="KW-0547">Nucleotide-binding</keyword>
<feature type="compositionally biased region" description="Acidic residues" evidence="5">
    <location>
        <begin position="175"/>
        <end position="184"/>
    </location>
</feature>
<feature type="compositionally biased region" description="Polar residues" evidence="5">
    <location>
        <begin position="61"/>
        <end position="85"/>
    </location>
</feature>
<dbReference type="InterPro" id="IPR008271">
    <property type="entry name" value="Ser/Thr_kinase_AS"/>
</dbReference>
<comment type="caution">
    <text evidence="7">The sequence shown here is derived from an EMBL/GenBank/DDBJ whole genome shotgun (WGS) entry which is preliminary data.</text>
</comment>
<evidence type="ECO:0000256" key="5">
    <source>
        <dbReference type="SAM" id="MobiDB-lite"/>
    </source>
</evidence>
<dbReference type="SMART" id="SM00220">
    <property type="entry name" value="S_TKc"/>
    <property type="match status" value="1"/>
</dbReference>
<dbReference type="Gene3D" id="1.10.510.10">
    <property type="entry name" value="Transferase(Phosphotransferase) domain 1"/>
    <property type="match status" value="1"/>
</dbReference>
<dbReference type="AlphaFoldDB" id="A0A9D4GQH0"/>
<evidence type="ECO:0000256" key="3">
    <source>
        <dbReference type="ARBA" id="ARBA00022777"/>
    </source>
</evidence>
<dbReference type="Pfam" id="PF00069">
    <property type="entry name" value="Pkinase"/>
    <property type="match status" value="1"/>
</dbReference>